<reference evidence="1 2" key="1">
    <citation type="journal article" date="2023" name="Elife">
        <title>Identification of key yeast species and microbe-microbe interactions impacting larval growth of Drosophila in the wild.</title>
        <authorList>
            <person name="Mure A."/>
            <person name="Sugiura Y."/>
            <person name="Maeda R."/>
            <person name="Honda K."/>
            <person name="Sakurai N."/>
            <person name="Takahashi Y."/>
            <person name="Watada M."/>
            <person name="Katoh T."/>
            <person name="Gotoh A."/>
            <person name="Gotoh Y."/>
            <person name="Taniguchi I."/>
            <person name="Nakamura K."/>
            <person name="Hayashi T."/>
            <person name="Katayama T."/>
            <person name="Uemura T."/>
            <person name="Hattori Y."/>
        </authorList>
    </citation>
    <scope>NUCLEOTIDE SEQUENCE [LARGE SCALE GENOMIC DNA]</scope>
    <source>
        <strain evidence="1 2">SC-9</strain>
    </source>
</reference>
<gene>
    <name evidence="1" type="ORF">DASC09_041950</name>
</gene>
<evidence type="ECO:0000313" key="1">
    <source>
        <dbReference type="EMBL" id="GMM36870.1"/>
    </source>
</evidence>
<evidence type="ECO:0000313" key="2">
    <source>
        <dbReference type="Proteomes" id="UP001360560"/>
    </source>
</evidence>
<comment type="caution">
    <text evidence="1">The sequence shown here is derived from an EMBL/GenBank/DDBJ whole genome shotgun (WGS) entry which is preliminary data.</text>
</comment>
<dbReference type="RefSeq" id="XP_064853866.1">
    <property type="nucleotide sequence ID" value="XM_064997794.1"/>
</dbReference>
<dbReference type="GO" id="GO:0000964">
    <property type="term" value="P:mitochondrial RNA 5'-end processing"/>
    <property type="evidence" value="ECO:0007669"/>
    <property type="project" value="TreeGrafter"/>
</dbReference>
<dbReference type="InterPro" id="IPR013943">
    <property type="entry name" value="Pet127"/>
</dbReference>
<dbReference type="GO" id="GO:0005740">
    <property type="term" value="C:mitochondrial envelope"/>
    <property type="evidence" value="ECO:0007669"/>
    <property type="project" value="TreeGrafter"/>
</dbReference>
<organism evidence="1 2">
    <name type="scientific">Saccharomycopsis crataegensis</name>
    <dbReference type="NCBI Taxonomy" id="43959"/>
    <lineage>
        <taxon>Eukaryota</taxon>
        <taxon>Fungi</taxon>
        <taxon>Dikarya</taxon>
        <taxon>Ascomycota</taxon>
        <taxon>Saccharomycotina</taxon>
        <taxon>Saccharomycetes</taxon>
        <taxon>Saccharomycopsidaceae</taxon>
        <taxon>Saccharomycopsis</taxon>
    </lineage>
</organism>
<sequence>MCIRQQGLLQRVFRSRRLYSTTTSSIKPPIHLASEDEGLIPEEENGLEGEDHILGGENNVLEGKNFLVEEEPVPEIILEKEIDTKTLVYEPIKPNFPQLPVPPLAHNLSKVLFQPNVYHQLQDKRTRVYSFPPFLENVVSVDKFDFNKVKAFIPSGRDPVLLEMASDVNKRRNNKNDPESVREKVKYYSSTSSMTGLLSQLHFALSNNKQPKFKDLSLSYSDLPGKKMSFSPGAKTAAVVVLKVRKSRPGLQSVVYSIDADKSTDDDMILSILGNLMETLLITKERDFKRNYVLGKNNKTKGQEEVAGDTYHYAKMGKFLVRSQLDCYDPRLPNTGTFDLKTRAVCSIRVDIDHIQNTQKNRSGYQIIKRLGGFESYEKEKYDLIRSAMLKYSFQARIGNMDGIFVCYHNIEKIFGFEYIPLTDIDELYHHDPNAEEESDIADVLDMHLDGFQTSMSSFVSETEFKVSFKVLEDIIDTIVNDYLVQNGEAECFRMILKAKTEKGRSKLYVLFTPLNHEQVNKIQNQDMLQQELALAKKLQNASKLEDIDLDNIENDRNLQVKLKLHPDFYKAKQNMRKADFQKMNNITSYKAQGFKVSFDHYHDGELQTERFAYPKSRDIDWKVNYTITKLDTETAQRHYKKFMQDKGILQWSQFDSDYTTIVRQYDQIGRLREEFFAAMEDNGKKVVWKPDK</sequence>
<dbReference type="GeneID" id="90074845"/>
<dbReference type="Proteomes" id="UP001360560">
    <property type="component" value="Unassembled WGS sequence"/>
</dbReference>
<proteinExistence type="predicted"/>
<dbReference type="AlphaFoldDB" id="A0AAV5QQQ4"/>
<accession>A0AAV5QQQ4</accession>
<dbReference type="Pfam" id="PF08634">
    <property type="entry name" value="Pet127"/>
    <property type="match status" value="1"/>
</dbReference>
<dbReference type="PANTHER" id="PTHR31014">
    <property type="entry name" value="MITOCHONDRIAL TRANSLATION SYSTEM COMPONENT PET127-RELATED"/>
    <property type="match status" value="1"/>
</dbReference>
<protein>
    <submittedName>
        <fullName evidence="1">Pet127 protein</fullName>
    </submittedName>
</protein>
<dbReference type="PANTHER" id="PTHR31014:SF0">
    <property type="entry name" value="MITOCHONDRIAL TRANSLATION SYSTEM COMPONENT PET127-RELATED"/>
    <property type="match status" value="1"/>
</dbReference>
<dbReference type="EMBL" id="BTFZ01000011">
    <property type="protein sequence ID" value="GMM36870.1"/>
    <property type="molecule type" value="Genomic_DNA"/>
</dbReference>
<name>A0AAV5QQQ4_9ASCO</name>
<keyword evidence="2" id="KW-1185">Reference proteome</keyword>